<name>A0A2X2YP90_9ACTO</name>
<proteinExistence type="predicted"/>
<dbReference type="GeneID" id="55565122"/>
<evidence type="ECO:0000313" key="4">
    <source>
        <dbReference type="Proteomes" id="UP000553981"/>
    </source>
</evidence>
<organism evidence="2 3">
    <name type="scientific">Mobiluncus curtisii</name>
    <dbReference type="NCBI Taxonomy" id="2051"/>
    <lineage>
        <taxon>Bacteria</taxon>
        <taxon>Bacillati</taxon>
        <taxon>Actinomycetota</taxon>
        <taxon>Actinomycetes</taxon>
        <taxon>Actinomycetales</taxon>
        <taxon>Actinomycetaceae</taxon>
        <taxon>Mobiluncus</taxon>
    </lineage>
</organism>
<evidence type="ECO:0000313" key="1">
    <source>
        <dbReference type="EMBL" id="NMW87137.1"/>
    </source>
</evidence>
<dbReference type="InterPro" id="IPR010985">
    <property type="entry name" value="Ribbon_hlx_hlx"/>
</dbReference>
<dbReference type="NCBIfam" id="NF046040">
    <property type="entry name" value="RelB_antitoxin"/>
    <property type="match status" value="1"/>
</dbReference>
<accession>A0A2X2YP90</accession>
<dbReference type="SUPFAM" id="SSF47598">
    <property type="entry name" value="Ribbon-helix-helix"/>
    <property type="match status" value="1"/>
</dbReference>
<gene>
    <name evidence="1" type="ORF">HHJ67_05140</name>
    <name evidence="2" type="ORF">NCTC11820_01605</name>
</gene>
<dbReference type="Pfam" id="PF19807">
    <property type="entry name" value="DUF6290"/>
    <property type="match status" value="1"/>
</dbReference>
<dbReference type="RefSeq" id="WP_004007452.1">
    <property type="nucleotide sequence ID" value="NZ_CAMYEK010000007.1"/>
</dbReference>
<dbReference type="AlphaFoldDB" id="A0A2X2YP90"/>
<dbReference type="InterPro" id="IPR046257">
    <property type="entry name" value="DUF6290"/>
</dbReference>
<dbReference type="Gene3D" id="1.20.5.780">
    <property type="entry name" value="Single helix bin"/>
    <property type="match status" value="1"/>
</dbReference>
<reference evidence="2 3" key="1">
    <citation type="submission" date="2018-06" db="EMBL/GenBank/DDBJ databases">
        <authorList>
            <consortium name="Pathogen Informatics"/>
            <person name="Doyle S."/>
        </authorList>
    </citation>
    <scope>NUCLEOTIDE SEQUENCE [LARGE SCALE GENOMIC DNA]</scope>
    <source>
        <strain evidence="2 3">NCTC11820</strain>
    </source>
</reference>
<dbReference type="GO" id="GO:0006355">
    <property type="term" value="P:regulation of DNA-templated transcription"/>
    <property type="evidence" value="ECO:0007669"/>
    <property type="project" value="InterPro"/>
</dbReference>
<dbReference type="Proteomes" id="UP000250245">
    <property type="component" value="Unassembled WGS sequence"/>
</dbReference>
<sequence>MAKTTTAIRFDQQEREWIQAYADFLGISFSQFIRRAALEKLEDALDTQDYMQALKEDDGTRYTTDEIMREVMEDE</sequence>
<evidence type="ECO:0000313" key="3">
    <source>
        <dbReference type="Proteomes" id="UP000250245"/>
    </source>
</evidence>
<dbReference type="Proteomes" id="UP000553981">
    <property type="component" value="Unassembled WGS sequence"/>
</dbReference>
<protein>
    <submittedName>
        <fullName evidence="1">Antitoxin</fullName>
    </submittedName>
</protein>
<dbReference type="EMBL" id="JABCUI010000002">
    <property type="protein sequence ID" value="NMW87137.1"/>
    <property type="molecule type" value="Genomic_DNA"/>
</dbReference>
<evidence type="ECO:0000313" key="2">
    <source>
        <dbReference type="EMBL" id="SQB65537.1"/>
    </source>
</evidence>
<dbReference type="EMBL" id="UASJ01000001">
    <property type="protein sequence ID" value="SQB65537.1"/>
    <property type="molecule type" value="Genomic_DNA"/>
</dbReference>
<reference evidence="1 4" key="2">
    <citation type="submission" date="2020-04" db="EMBL/GenBank/DDBJ databases">
        <title>Antimicrobial susceptibility and clonality of vaginal-derived multi-drug resistant Mobiluncus isolates in China.</title>
        <authorList>
            <person name="Zhang X."/>
        </authorList>
    </citation>
    <scope>NUCLEOTIDE SEQUENCE [LARGE SCALE GENOMIC DNA]</scope>
    <source>
        <strain evidence="1 4">19</strain>
    </source>
</reference>
<dbReference type="OMA" id="REWIQAY"/>